<dbReference type="Proteomes" id="UP001176940">
    <property type="component" value="Unassembled WGS sequence"/>
</dbReference>
<keyword evidence="2" id="KW-0472">Membrane</keyword>
<keyword evidence="2" id="KW-0812">Transmembrane</keyword>
<feature type="domain" description="Wolframin EF-hand" evidence="3">
    <location>
        <begin position="338"/>
        <end position="417"/>
    </location>
</feature>
<organism evidence="4 5">
    <name type="scientific">Ranitomeya imitator</name>
    <name type="common">mimic poison frog</name>
    <dbReference type="NCBI Taxonomy" id="111125"/>
    <lineage>
        <taxon>Eukaryota</taxon>
        <taxon>Metazoa</taxon>
        <taxon>Chordata</taxon>
        <taxon>Craniata</taxon>
        <taxon>Vertebrata</taxon>
        <taxon>Euteleostomi</taxon>
        <taxon>Amphibia</taxon>
        <taxon>Batrachia</taxon>
        <taxon>Anura</taxon>
        <taxon>Neobatrachia</taxon>
        <taxon>Hyloidea</taxon>
        <taxon>Dendrobatidae</taxon>
        <taxon>Dendrobatinae</taxon>
        <taxon>Ranitomeya</taxon>
    </lineage>
</organism>
<dbReference type="Gene3D" id="1.25.40.10">
    <property type="entry name" value="Tetratricopeptide repeat domain"/>
    <property type="match status" value="1"/>
</dbReference>
<dbReference type="Pfam" id="PF19914">
    <property type="entry name" value="WEF-hand"/>
    <property type="match status" value="1"/>
</dbReference>
<dbReference type="PANTHER" id="PTHR13098">
    <property type="entry name" value="WOLFRAMIN"/>
    <property type="match status" value="1"/>
</dbReference>
<feature type="transmembrane region" description="Helical" evidence="2">
    <location>
        <begin position="481"/>
        <end position="506"/>
    </location>
</feature>
<dbReference type="InterPro" id="IPR045460">
    <property type="entry name" value="Wolframin_EF-hand"/>
</dbReference>
<evidence type="ECO:0000256" key="1">
    <source>
        <dbReference type="SAM" id="MobiDB-lite"/>
    </source>
</evidence>
<evidence type="ECO:0000259" key="3">
    <source>
        <dbReference type="Pfam" id="PF19914"/>
    </source>
</evidence>
<feature type="compositionally biased region" description="Polar residues" evidence="1">
    <location>
        <begin position="1"/>
        <end position="10"/>
    </location>
</feature>
<evidence type="ECO:0000313" key="5">
    <source>
        <dbReference type="Proteomes" id="UP001176940"/>
    </source>
</evidence>
<dbReference type="InterPro" id="IPR026209">
    <property type="entry name" value="Wolframin_fam"/>
</dbReference>
<dbReference type="InterPro" id="IPR045458">
    <property type="entry name" value="Wolframin_Sel1-like_rpt"/>
</dbReference>
<keyword evidence="5" id="KW-1185">Reference proteome</keyword>
<evidence type="ECO:0000313" key="4">
    <source>
        <dbReference type="EMBL" id="CAJ0964543.1"/>
    </source>
</evidence>
<name>A0ABN9MGT5_9NEOB</name>
<dbReference type="InterPro" id="IPR026208">
    <property type="entry name" value="Wolframin"/>
</dbReference>
<feature type="region of interest" description="Disordered" evidence="1">
    <location>
        <begin position="1"/>
        <end position="73"/>
    </location>
</feature>
<feature type="transmembrane region" description="Helical" evidence="2">
    <location>
        <begin position="453"/>
        <end position="475"/>
    </location>
</feature>
<dbReference type="InterPro" id="IPR011990">
    <property type="entry name" value="TPR-like_helical_dom_sf"/>
</dbReference>
<proteinExistence type="predicted"/>
<protein>
    <recommendedName>
        <fullName evidence="3">Wolframin EF-hand domain-containing protein</fullName>
    </recommendedName>
</protein>
<evidence type="ECO:0000256" key="2">
    <source>
        <dbReference type="SAM" id="Phobius"/>
    </source>
</evidence>
<reference evidence="4" key="1">
    <citation type="submission" date="2023-07" db="EMBL/GenBank/DDBJ databases">
        <authorList>
            <person name="Stuckert A."/>
        </authorList>
    </citation>
    <scope>NUCLEOTIDE SEQUENCE</scope>
</reference>
<dbReference type="Pfam" id="PF20023">
    <property type="entry name" value="WSLR"/>
    <property type="match status" value="2"/>
</dbReference>
<dbReference type="PRINTS" id="PR02060">
    <property type="entry name" value="WOLFFAMILY"/>
</dbReference>
<dbReference type="PRINTS" id="PR02061">
    <property type="entry name" value="WOLFRAMIN"/>
</dbReference>
<comment type="caution">
    <text evidence="4">The sequence shown here is derived from an EMBL/GenBank/DDBJ whole genome shotgun (WGS) entry which is preliminary data.</text>
</comment>
<feature type="compositionally biased region" description="Low complexity" evidence="1">
    <location>
        <begin position="11"/>
        <end position="24"/>
    </location>
</feature>
<dbReference type="PANTHER" id="PTHR13098:SF3">
    <property type="entry name" value="WOLFRAMIN"/>
    <property type="match status" value="1"/>
</dbReference>
<accession>A0ABN9MGT5</accession>
<gene>
    <name evidence="4" type="ORF">RIMI_LOCUS19328437</name>
</gene>
<sequence>MESPEGTNGSQQQQEQQPQQQQHQQSDKPRRSSHRRSSGSSRTGGAKEARVSIPKSSSRKNLPATKDPPIYGTTHYWTGVNHLVKAVNSTMGIEDTQSECSIQDVMFKEQLALESEVRELQRKKVLIRVPTGRGRFPVPEGRIPSLVVLSWLLKKHCYQISGIHYFGTPNCALPYGVAVHTLDRFSNHFPWGCRRKESSAPYGVNMNEAAVERAHCHSFLRWTRIRGHLGSGAGGSREGETMNEDHEVTFQELLEKAKAGEAKAQSELGKYYLKLAEEQDEEVNSCAAVDWLIQAAKQGRRDAVKLLRRCLADRRGITNENESEVNKLSTETDLERAVRKAALVMYWRLNPKKKKQLSVSELLENVGQVNAEDGEQQPGPIPKSAQKERRVLERLVSSESKSYIALDDFVEITKKYAKGIVPSNLFLDDNEDDEFAGKSPEELPLRQKVAQPLLFFCFSVFHVVVSRVVVSSVVISAVVVSAVVVVVIGVVFRVVVVVIGVVFRVVDFRVFNLEM</sequence>
<keyword evidence="2" id="KW-1133">Transmembrane helix</keyword>
<dbReference type="EMBL" id="CAUEEQ010061381">
    <property type="protein sequence ID" value="CAJ0964543.1"/>
    <property type="molecule type" value="Genomic_DNA"/>
</dbReference>